<organism evidence="1 2">
    <name type="scientific">Phyllobacterium zundukense</name>
    <dbReference type="NCBI Taxonomy" id="1867719"/>
    <lineage>
        <taxon>Bacteria</taxon>
        <taxon>Pseudomonadati</taxon>
        <taxon>Pseudomonadota</taxon>
        <taxon>Alphaproteobacteria</taxon>
        <taxon>Hyphomicrobiales</taxon>
        <taxon>Phyllobacteriaceae</taxon>
        <taxon>Phyllobacterium</taxon>
    </lineage>
</organism>
<dbReference type="EMBL" id="CP104972">
    <property type="protein sequence ID" value="UXN58780.1"/>
    <property type="molecule type" value="Genomic_DNA"/>
</dbReference>
<keyword evidence="1" id="KW-0614">Plasmid</keyword>
<proteinExistence type="predicted"/>
<gene>
    <name evidence="1" type="ORF">N8E88_07595</name>
</gene>
<accession>A0ACD4CZ88</accession>
<evidence type="ECO:0000313" key="1">
    <source>
        <dbReference type="EMBL" id="UXN58780.1"/>
    </source>
</evidence>
<geneLocation type="plasmid" evidence="1 2">
    <name>p_unnamed1</name>
</geneLocation>
<protein>
    <submittedName>
        <fullName evidence="1">Uncharacterized protein</fullName>
    </submittedName>
</protein>
<dbReference type="Proteomes" id="UP001061991">
    <property type="component" value="Plasmid p_unnamed1"/>
</dbReference>
<sequence length="111" mass="12104">MKLPSVDSVETLSLGAMRRLVAGLVGKMQKLEAEVGALRVENQMLRDEVARQPRMRTARNETLPASLPPFGVGRTKAAALFDISESLFDKLVSVGKMPQPRAANLGRFRVG</sequence>
<reference evidence="1" key="1">
    <citation type="submission" date="2022-09" db="EMBL/GenBank/DDBJ databases">
        <title>Interaction between co-microsymbionts with complementary sets of symbiotic genes in legume-rhizobium systems.</title>
        <authorList>
            <person name="Safronova V."/>
            <person name="Sazanova A."/>
            <person name="Afonin A."/>
            <person name="Chirak E."/>
        </authorList>
    </citation>
    <scope>NUCLEOTIDE SEQUENCE</scope>
    <source>
        <strain evidence="1">A18/3m</strain>
    </source>
</reference>
<evidence type="ECO:0000313" key="2">
    <source>
        <dbReference type="Proteomes" id="UP001061991"/>
    </source>
</evidence>
<name>A0ACD4CZ88_9HYPH</name>
<keyword evidence="2" id="KW-1185">Reference proteome</keyword>